<evidence type="ECO:0000256" key="4">
    <source>
        <dbReference type="ARBA" id="ARBA00022692"/>
    </source>
</evidence>
<keyword evidence="3 8" id="KW-1134">Transmembrane beta strand</keyword>
<feature type="signal peptide" evidence="11">
    <location>
        <begin position="1"/>
        <end position="22"/>
    </location>
</feature>
<evidence type="ECO:0000256" key="6">
    <source>
        <dbReference type="ARBA" id="ARBA00023136"/>
    </source>
</evidence>
<evidence type="ECO:0000256" key="3">
    <source>
        <dbReference type="ARBA" id="ARBA00022452"/>
    </source>
</evidence>
<reference evidence="14 15" key="1">
    <citation type="journal article" date="2013" name="Genome Announc.">
        <title>Draft Genome Sequence of Strain JLT2015T, Belonging to the Family Sphingomonadaceae of the Alphaproteobacteria.</title>
        <authorList>
            <person name="Tang K."/>
            <person name="Liu K."/>
            <person name="Li S."/>
            <person name="Jiao N."/>
        </authorList>
    </citation>
    <scope>NUCLEOTIDE SEQUENCE [LARGE SCALE GENOMIC DNA]</scope>
    <source>
        <strain evidence="14 15">JLT2015</strain>
    </source>
</reference>
<keyword evidence="6 8" id="KW-0472">Membrane</keyword>
<dbReference type="Gene3D" id="2.170.130.10">
    <property type="entry name" value="TonB-dependent receptor, plug domain"/>
    <property type="match status" value="1"/>
</dbReference>
<comment type="caution">
    <text evidence="14">The sequence shown here is derived from an EMBL/GenBank/DDBJ whole genome shotgun (WGS) entry which is preliminary data.</text>
</comment>
<evidence type="ECO:0000256" key="5">
    <source>
        <dbReference type="ARBA" id="ARBA00023077"/>
    </source>
</evidence>
<evidence type="ECO:0000256" key="8">
    <source>
        <dbReference type="PROSITE-ProRule" id="PRU01360"/>
    </source>
</evidence>
<dbReference type="Gene3D" id="2.40.170.20">
    <property type="entry name" value="TonB-dependent receptor, beta-barrel domain"/>
    <property type="match status" value="1"/>
</dbReference>
<comment type="similarity">
    <text evidence="8 9">Belongs to the TonB-dependent receptor family.</text>
</comment>
<feature type="domain" description="TonB-dependent receptor-like beta-barrel" evidence="12">
    <location>
        <begin position="445"/>
        <end position="904"/>
    </location>
</feature>
<dbReference type="InterPro" id="IPR012910">
    <property type="entry name" value="Plug_dom"/>
</dbReference>
<comment type="subcellular location">
    <subcellularLocation>
        <location evidence="1 8">Cell outer membrane</location>
        <topology evidence="1 8">Multi-pass membrane protein</topology>
    </subcellularLocation>
</comment>
<feature type="chain" id="PRO_5004026387" evidence="11">
    <location>
        <begin position="23"/>
        <end position="937"/>
    </location>
</feature>
<dbReference type="RefSeq" id="WP_008603377.1">
    <property type="nucleotide sequence ID" value="NZ_AMRV01000009.1"/>
</dbReference>
<accession>M2U2K0</accession>
<keyword evidence="2 8" id="KW-0813">Transport</keyword>
<dbReference type="InterPro" id="IPR037066">
    <property type="entry name" value="Plug_dom_sf"/>
</dbReference>
<dbReference type="PANTHER" id="PTHR40980:SF3">
    <property type="entry name" value="TONB-DEPENDENT RECEPTOR-LIKE BETA-BARREL DOMAIN-CONTAINING PROTEIN"/>
    <property type="match status" value="1"/>
</dbReference>
<dbReference type="PROSITE" id="PS52016">
    <property type="entry name" value="TONB_DEPENDENT_REC_3"/>
    <property type="match status" value="1"/>
</dbReference>
<keyword evidence="15" id="KW-1185">Reference proteome</keyword>
<dbReference type="Proteomes" id="UP000011717">
    <property type="component" value="Unassembled WGS sequence"/>
</dbReference>
<dbReference type="SUPFAM" id="SSF56935">
    <property type="entry name" value="Porins"/>
    <property type="match status" value="1"/>
</dbReference>
<evidence type="ECO:0000256" key="1">
    <source>
        <dbReference type="ARBA" id="ARBA00004571"/>
    </source>
</evidence>
<evidence type="ECO:0000259" key="13">
    <source>
        <dbReference type="Pfam" id="PF07715"/>
    </source>
</evidence>
<evidence type="ECO:0000259" key="12">
    <source>
        <dbReference type="Pfam" id="PF00593"/>
    </source>
</evidence>
<keyword evidence="11" id="KW-0732">Signal</keyword>
<evidence type="ECO:0000256" key="11">
    <source>
        <dbReference type="SAM" id="SignalP"/>
    </source>
</evidence>
<feature type="region of interest" description="Disordered" evidence="10">
    <location>
        <begin position="22"/>
        <end position="52"/>
    </location>
</feature>
<evidence type="ECO:0000256" key="9">
    <source>
        <dbReference type="RuleBase" id="RU003357"/>
    </source>
</evidence>
<dbReference type="InterPro" id="IPR039426">
    <property type="entry name" value="TonB-dep_rcpt-like"/>
</dbReference>
<evidence type="ECO:0000313" key="14">
    <source>
        <dbReference type="EMBL" id="EMD82202.1"/>
    </source>
</evidence>
<dbReference type="EMBL" id="AMRV01000009">
    <property type="protein sequence ID" value="EMD82202.1"/>
    <property type="molecule type" value="Genomic_DNA"/>
</dbReference>
<dbReference type="Pfam" id="PF07715">
    <property type="entry name" value="Plug"/>
    <property type="match status" value="1"/>
</dbReference>
<name>M2U2K0_9SPHN</name>
<evidence type="ECO:0000256" key="10">
    <source>
        <dbReference type="SAM" id="MobiDB-lite"/>
    </source>
</evidence>
<keyword evidence="14" id="KW-0675">Receptor</keyword>
<organism evidence="14 15">
    <name type="scientific">Pacificimonas flava</name>
    <dbReference type="NCBI Taxonomy" id="1234595"/>
    <lineage>
        <taxon>Bacteria</taxon>
        <taxon>Pseudomonadati</taxon>
        <taxon>Pseudomonadota</taxon>
        <taxon>Alphaproteobacteria</taxon>
        <taxon>Sphingomonadales</taxon>
        <taxon>Sphingosinicellaceae</taxon>
        <taxon>Pacificimonas</taxon>
    </lineage>
</organism>
<keyword evidence="4 8" id="KW-0812">Transmembrane</keyword>
<keyword evidence="7 8" id="KW-0998">Cell outer membrane</keyword>
<feature type="domain" description="TonB-dependent receptor plug" evidence="13">
    <location>
        <begin position="73"/>
        <end position="174"/>
    </location>
</feature>
<dbReference type="PANTHER" id="PTHR40980">
    <property type="entry name" value="PLUG DOMAIN-CONTAINING PROTEIN"/>
    <property type="match status" value="1"/>
</dbReference>
<evidence type="ECO:0000256" key="7">
    <source>
        <dbReference type="ARBA" id="ARBA00023237"/>
    </source>
</evidence>
<sequence>MTWRAFVLGTVSAFTLTSAASAQQAAPQPLPEEQEETPSDVGTVPADNQQPSAQQPIVITGIRSSLERAAEIKQNADQVVDSIIADDIGKFPDPTTAAALQRVPGVQVTVGGNNEITGVLIRGLSDILTTVDGRELFSTAGRTFEFQDLPAEALARVDVIKSSTADLIEGGIAGITDLQLNKAFDFQDPTVVVTARGNHASNTDTITPQLGFLATDTWETGIGDIGALINVTWSRTDYNRPYFFLAERRSGTFRLETPGVALPNATGGLNEYGDYERPQANASLQWQASPDLEIYADGLFTGFRSENQSVFVSTQYFNPGTEVSNIVTDDNCFTSRVNNAGFNARVIQNPNVNGGEPYLEDYTVQTLCNVTSATFSNATGMTSTQSRTAETNNYLGALGFRYEKDAFKLDGDFSYQDSTYTNETFIVDIGKRIEEIQIVTNDGNGGRYFQPGNPLYNPDGFFFRNGLNQNFTRSTGDMLAAQLDAEYEIGGIIDRIQIGGRFADRSARSDQALLNIAAPGGDLNTPISDATGLPSDFLVTTPGIPRQNNGAPVLTPNPDYLRSDEGRDYLRGFYGLPLGDPEYQAERRFDAQEKTYAAYIQAAYDIPLGDTINIDGLIGVRPTRTERTIAGAGLVDGVPVPVESSTTDTDVLPNASARIDFGGGLQARANYSKTIRRPGFGSLNPGINYVLATNPNVINSGSAGNPDLRPQKSDSYDATLEYYFQNGFLAVAAFYREISDRIITSASAEVIDGNTYNISRPRNLGAAELKGVEVSGQTFFDFLPGALSGFGVFGNYTLVDSEVTAEDDNLFGETLQGVSKHNFNAGLLYEKFGLSTRLVYTYRSRYYDGDATGLNVVRPVDADRIEEVYTPNVLNYVRPGGRLDLSIAYDLNEDIRLTVGGTNILRNKYKSYFQQSYRGRDVRYDDSIYTFGIRAKF</sequence>
<gene>
    <name evidence="14" type="ORF">C725_2488</name>
</gene>
<dbReference type="NCBIfam" id="TIGR01782">
    <property type="entry name" value="TonB-Xanth-Caul"/>
    <property type="match status" value="1"/>
</dbReference>
<evidence type="ECO:0000313" key="15">
    <source>
        <dbReference type="Proteomes" id="UP000011717"/>
    </source>
</evidence>
<proteinExistence type="inferred from homology"/>
<dbReference type="InterPro" id="IPR010104">
    <property type="entry name" value="TonB_rcpt_bac"/>
</dbReference>
<dbReference type="GO" id="GO:0009279">
    <property type="term" value="C:cell outer membrane"/>
    <property type="evidence" value="ECO:0007669"/>
    <property type="project" value="UniProtKB-SubCell"/>
</dbReference>
<dbReference type="OrthoDB" id="5476657at2"/>
<dbReference type="Pfam" id="PF00593">
    <property type="entry name" value="TonB_dep_Rec_b-barrel"/>
    <property type="match status" value="1"/>
</dbReference>
<dbReference type="PATRIC" id="fig|1234595.3.peg.2489"/>
<dbReference type="InterPro" id="IPR036942">
    <property type="entry name" value="Beta-barrel_TonB_sf"/>
</dbReference>
<protein>
    <submittedName>
        <fullName evidence="14">TonB-dependent receptor</fullName>
    </submittedName>
</protein>
<dbReference type="AlphaFoldDB" id="M2U2K0"/>
<evidence type="ECO:0000256" key="2">
    <source>
        <dbReference type="ARBA" id="ARBA00022448"/>
    </source>
</evidence>
<dbReference type="InterPro" id="IPR000531">
    <property type="entry name" value="Beta-barrel_TonB"/>
</dbReference>
<keyword evidence="5 9" id="KW-0798">TonB box</keyword>